<dbReference type="InterPro" id="IPR036291">
    <property type="entry name" value="NAD(P)-bd_dom_sf"/>
</dbReference>
<dbReference type="NCBIfam" id="TIGR01851">
    <property type="entry name" value="argC_other"/>
    <property type="match status" value="1"/>
</dbReference>
<keyword evidence="6" id="KW-0732">Signal</keyword>
<dbReference type="GO" id="GO:0006526">
    <property type="term" value="P:L-arginine biosynthetic process"/>
    <property type="evidence" value="ECO:0007669"/>
    <property type="project" value="UniProtKB-KW"/>
</dbReference>
<feature type="chain" id="PRO_5044318965" description="Semialdehyde dehydrogenase NAD-binding domain-containing protein" evidence="6">
    <location>
        <begin position="20"/>
        <end position="364"/>
    </location>
</feature>
<dbReference type="SUPFAM" id="SSF55347">
    <property type="entry name" value="Glyceraldehyde-3-phosphate dehydrogenase-like, C-terminal domain"/>
    <property type="match status" value="1"/>
</dbReference>
<dbReference type="Pfam" id="PF22698">
    <property type="entry name" value="Semialdhyde_dhC_1"/>
    <property type="match status" value="1"/>
</dbReference>
<proteinExistence type="inferred from homology"/>
<name>A0AB34K1D2_PRYPA</name>
<dbReference type="GO" id="GO:0051287">
    <property type="term" value="F:NAD binding"/>
    <property type="evidence" value="ECO:0007669"/>
    <property type="project" value="InterPro"/>
</dbReference>
<evidence type="ECO:0000256" key="4">
    <source>
        <dbReference type="ARBA" id="ARBA00022857"/>
    </source>
</evidence>
<evidence type="ECO:0000256" key="3">
    <source>
        <dbReference type="ARBA" id="ARBA00022605"/>
    </source>
</evidence>
<dbReference type="Proteomes" id="UP001515480">
    <property type="component" value="Unassembled WGS sequence"/>
</dbReference>
<organism evidence="8 9">
    <name type="scientific">Prymnesium parvum</name>
    <name type="common">Toxic golden alga</name>
    <dbReference type="NCBI Taxonomy" id="97485"/>
    <lineage>
        <taxon>Eukaryota</taxon>
        <taxon>Haptista</taxon>
        <taxon>Haptophyta</taxon>
        <taxon>Prymnesiophyceae</taxon>
        <taxon>Prymnesiales</taxon>
        <taxon>Prymnesiaceae</taxon>
        <taxon>Prymnesium</taxon>
    </lineage>
</organism>
<dbReference type="SMART" id="SM00859">
    <property type="entry name" value="Semialdhyde_dh"/>
    <property type="match status" value="1"/>
</dbReference>
<dbReference type="Pfam" id="PF01118">
    <property type="entry name" value="Semialdhyde_dh"/>
    <property type="match status" value="1"/>
</dbReference>
<dbReference type="CDD" id="cd23935">
    <property type="entry name" value="AGPR_2_C"/>
    <property type="match status" value="1"/>
</dbReference>
<evidence type="ECO:0000256" key="2">
    <source>
        <dbReference type="ARBA" id="ARBA00022571"/>
    </source>
</evidence>
<keyword evidence="3" id="KW-0028">Amino-acid biosynthesis</keyword>
<evidence type="ECO:0000313" key="8">
    <source>
        <dbReference type="EMBL" id="KAL1526696.1"/>
    </source>
</evidence>
<feature type="domain" description="Semialdehyde dehydrogenase NAD-binding" evidence="7">
    <location>
        <begin position="42"/>
        <end position="145"/>
    </location>
</feature>
<reference evidence="8 9" key="1">
    <citation type="journal article" date="2024" name="Science">
        <title>Giant polyketide synthase enzymes in the biosynthesis of giant marine polyether toxins.</title>
        <authorList>
            <person name="Fallon T.R."/>
            <person name="Shende V.V."/>
            <person name="Wierzbicki I.H."/>
            <person name="Pendleton A.L."/>
            <person name="Watervoot N.F."/>
            <person name="Auber R.P."/>
            <person name="Gonzalez D.J."/>
            <person name="Wisecaver J.H."/>
            <person name="Moore B.S."/>
        </authorList>
    </citation>
    <scope>NUCLEOTIDE SEQUENCE [LARGE SCALE GENOMIC DNA]</scope>
    <source>
        <strain evidence="8 9">12B1</strain>
    </source>
</reference>
<dbReference type="HAMAP" id="MF_01110">
    <property type="entry name" value="ArgC_type2"/>
    <property type="match status" value="1"/>
</dbReference>
<dbReference type="SUPFAM" id="SSF51735">
    <property type="entry name" value="NAD(P)-binding Rossmann-fold domains"/>
    <property type="match status" value="1"/>
</dbReference>
<accession>A0AB34K1D2</accession>
<dbReference type="GO" id="GO:0005737">
    <property type="term" value="C:cytoplasm"/>
    <property type="evidence" value="ECO:0007669"/>
    <property type="project" value="InterPro"/>
</dbReference>
<keyword evidence="5" id="KW-0560">Oxidoreductase</keyword>
<dbReference type="PANTHER" id="PTHR32338:SF10">
    <property type="entry name" value="N-ACETYL-GAMMA-GLUTAMYL-PHOSPHATE REDUCTASE, CHLOROPLASTIC-RELATED"/>
    <property type="match status" value="1"/>
</dbReference>
<dbReference type="InterPro" id="IPR000534">
    <property type="entry name" value="Semialdehyde_DH_NAD-bd"/>
</dbReference>
<dbReference type="InterPro" id="IPR058924">
    <property type="entry name" value="AGPR_dimerisation_dom"/>
</dbReference>
<protein>
    <recommendedName>
        <fullName evidence="7">Semialdehyde dehydrogenase NAD-binding domain-containing protein</fullName>
    </recommendedName>
</protein>
<dbReference type="GO" id="GO:0003942">
    <property type="term" value="F:N-acetyl-gamma-glutamyl-phosphate reductase activity"/>
    <property type="evidence" value="ECO:0007669"/>
    <property type="project" value="InterPro"/>
</dbReference>
<keyword evidence="2" id="KW-0055">Arginine biosynthesis</keyword>
<evidence type="ECO:0000313" key="9">
    <source>
        <dbReference type="Proteomes" id="UP001515480"/>
    </source>
</evidence>
<dbReference type="Gene3D" id="3.30.360.10">
    <property type="entry name" value="Dihydrodipicolinate Reductase, domain 2"/>
    <property type="match status" value="1"/>
</dbReference>
<dbReference type="Gene3D" id="3.40.50.720">
    <property type="entry name" value="NAD(P)-binding Rossmann-like Domain"/>
    <property type="match status" value="1"/>
</dbReference>
<dbReference type="InterPro" id="IPR010136">
    <property type="entry name" value="AGPR_type-2"/>
</dbReference>
<evidence type="ECO:0000256" key="5">
    <source>
        <dbReference type="ARBA" id="ARBA00023002"/>
    </source>
</evidence>
<dbReference type="EMBL" id="JBGBPQ010000003">
    <property type="protein sequence ID" value="KAL1526696.1"/>
    <property type="molecule type" value="Genomic_DNA"/>
</dbReference>
<sequence length="364" mass="38707">MLALPLLSLQSAWIPGGSAFRDAAPHARWRLAPRASPSSMFTVFIDGEAGTTGLQVRGRLEQRDDVELITLPEAVRKDASARTEAINRADAVILCLPDAAAVEAAALVAPDNTRTVLIDASTAHRCHPDWVYGFPELSAAQRAKIAGSRRIANPGCYATGFIAATAPLVSAGLLRPSAALVASAVSGYSGGGKPLIGVYEGHEPHEPWGAYAFSLDHKHLPEMRQFSGLEEPPIFLPAVGSFAQGMLVSVPIHYDRDLLLDGVDGEVGAALHAALVKHYETSTFVEVMPMGDAAWKEKGLLERGAFLRPDSLNDTNRLEIFVYCNEEKRTCVVAARLDNLGKGASGAAVQNLNIALGIPEDTGL</sequence>
<dbReference type="InterPro" id="IPR050085">
    <property type="entry name" value="AGPR"/>
</dbReference>
<comment type="caution">
    <text evidence="8">The sequence shown here is derived from an EMBL/GenBank/DDBJ whole genome shotgun (WGS) entry which is preliminary data.</text>
</comment>
<evidence type="ECO:0000259" key="7">
    <source>
        <dbReference type="SMART" id="SM00859"/>
    </source>
</evidence>
<keyword evidence="1" id="KW-0963">Cytoplasm</keyword>
<dbReference type="PANTHER" id="PTHR32338">
    <property type="entry name" value="N-ACETYL-GAMMA-GLUTAMYL-PHOSPHATE REDUCTASE, CHLOROPLASTIC-RELATED-RELATED"/>
    <property type="match status" value="1"/>
</dbReference>
<evidence type="ECO:0000256" key="1">
    <source>
        <dbReference type="ARBA" id="ARBA00022490"/>
    </source>
</evidence>
<feature type="signal peptide" evidence="6">
    <location>
        <begin position="1"/>
        <end position="19"/>
    </location>
</feature>
<keyword evidence="9" id="KW-1185">Reference proteome</keyword>
<evidence type="ECO:0000256" key="6">
    <source>
        <dbReference type="SAM" id="SignalP"/>
    </source>
</evidence>
<keyword evidence="4" id="KW-0521">NADP</keyword>
<dbReference type="AlphaFoldDB" id="A0AB34K1D2"/>
<gene>
    <name evidence="8" type="ORF">AB1Y20_015396</name>
</gene>